<sequence length="449" mass="52301">MATTRKPKRVAASQPGFLTLKSNINPTDLYSSKRKRMNKNKKKNWNKHCDINDVEEFLDDIRLQERTTGGLIADKPDDSLFFLDIGQPRKSEEKELEEGKKKKAKGSRPLRIDLILKHDSLVLPPKDILSFQQPNAKKLRRSAHLAAKAAVPRRQRLSRRLEPTTTKKAEANNNPHRDYYDIWGQAIEETADPWFLQQTKKTQIKRPEKLNTKPSELPAVEVIAAGGSYNPDFYAHQLLLKEAHEIEVLKQKEEQKVERQLAYNRADAATEETIFQEQVQGLVEDEDLNSDGDEEEEGAVGAIAVAQKKTERQRKRERFEKVKEQRRLAQKVAMEKRQQLFQLRTIKTSIKNQDDKTKVKQVKRKEKQEAQKALPRRLGRLKFQPQDLEVQLSDELAGSLRRLKPEGSVLKDRFKSLQKRNLIEPRERAKFKRRHKVKYVEKRAFREIS</sequence>
<dbReference type="GO" id="GO:0005654">
    <property type="term" value="C:nucleoplasm"/>
    <property type="evidence" value="ECO:0007669"/>
    <property type="project" value="UniProtKB-SubCell"/>
</dbReference>
<keyword evidence="3 5" id="KW-0690">Ribosome biogenesis</keyword>
<evidence type="ECO:0000256" key="2">
    <source>
        <dbReference type="ARBA" id="ARBA00018339"/>
    </source>
</evidence>
<dbReference type="GO" id="GO:0005730">
    <property type="term" value="C:nucleolus"/>
    <property type="evidence" value="ECO:0007669"/>
    <property type="project" value="UniProtKB-SubCell"/>
</dbReference>
<dbReference type="EMBL" id="OZ035832">
    <property type="protein sequence ID" value="CAL1571692.1"/>
    <property type="molecule type" value="Genomic_DNA"/>
</dbReference>
<accession>A0AAV2J772</accession>
<evidence type="ECO:0000256" key="4">
    <source>
        <dbReference type="ARBA" id="ARBA00023242"/>
    </source>
</evidence>
<evidence type="ECO:0000256" key="3">
    <source>
        <dbReference type="ARBA" id="ARBA00022517"/>
    </source>
</evidence>
<proteinExistence type="inferred from homology"/>
<dbReference type="PIRSF" id="PIRSF017302">
    <property type="entry name" value="Gltscr2"/>
    <property type="match status" value="1"/>
</dbReference>
<dbReference type="GO" id="GO:0006364">
    <property type="term" value="P:rRNA processing"/>
    <property type="evidence" value="ECO:0007669"/>
    <property type="project" value="TreeGrafter"/>
</dbReference>
<dbReference type="PANTHER" id="PTHR14211">
    <property type="entry name" value="GLIOMA SUPPRESSOR CANDIDATE REGION GENE 2"/>
    <property type="match status" value="1"/>
</dbReference>
<dbReference type="PANTHER" id="PTHR14211:SF7">
    <property type="entry name" value="RIBOSOME BIOGENESIS PROTEIN NOP53"/>
    <property type="match status" value="1"/>
</dbReference>
<dbReference type="GO" id="GO:0000027">
    <property type="term" value="P:ribosomal large subunit assembly"/>
    <property type="evidence" value="ECO:0007669"/>
    <property type="project" value="UniProtKB-UniRule"/>
</dbReference>
<reference evidence="6 7" key="1">
    <citation type="submission" date="2024-04" db="EMBL/GenBank/DDBJ databases">
        <authorList>
            <person name="Waldvogel A.-M."/>
            <person name="Schoenle A."/>
        </authorList>
    </citation>
    <scope>NUCLEOTIDE SEQUENCE [LARGE SCALE GENOMIC DNA]</scope>
</reference>
<evidence type="ECO:0000313" key="7">
    <source>
        <dbReference type="Proteomes" id="UP001497482"/>
    </source>
</evidence>
<dbReference type="GO" id="GO:0008097">
    <property type="term" value="F:5S rRNA binding"/>
    <property type="evidence" value="ECO:0007669"/>
    <property type="project" value="TreeGrafter"/>
</dbReference>
<evidence type="ECO:0000256" key="5">
    <source>
        <dbReference type="PIRNR" id="PIRNR017302"/>
    </source>
</evidence>
<protein>
    <recommendedName>
        <fullName evidence="2 5">Ribosome biogenesis protein NOP53</fullName>
    </recommendedName>
</protein>
<dbReference type="Proteomes" id="UP001497482">
    <property type="component" value="Chromosome 10"/>
</dbReference>
<comment type="function">
    <text evidence="5">May play a role in ribosome biogenesis.</text>
</comment>
<dbReference type="Pfam" id="PF07767">
    <property type="entry name" value="Nop53"/>
    <property type="match status" value="1"/>
</dbReference>
<comment type="similarity">
    <text evidence="1 5">Belongs to the NOP53 family.</text>
</comment>
<keyword evidence="7" id="KW-1185">Reference proteome</keyword>
<evidence type="ECO:0000256" key="1">
    <source>
        <dbReference type="ARBA" id="ARBA00008838"/>
    </source>
</evidence>
<evidence type="ECO:0000313" key="6">
    <source>
        <dbReference type="EMBL" id="CAL1571692.1"/>
    </source>
</evidence>
<gene>
    <name evidence="6" type="ORF">KC01_LOCUS3788</name>
</gene>
<comment type="subcellular location">
    <subcellularLocation>
        <location evidence="5">Nucleus</location>
        <location evidence="5">Nucleolus</location>
    </subcellularLocation>
    <subcellularLocation>
        <location evidence="5">Nucleus</location>
        <location evidence="5">Nucleoplasm</location>
    </subcellularLocation>
</comment>
<name>A0AAV2J772_KNICA</name>
<organism evidence="6 7">
    <name type="scientific">Knipowitschia caucasica</name>
    <name type="common">Caucasian dwarf goby</name>
    <name type="synonym">Pomatoschistus caucasicus</name>
    <dbReference type="NCBI Taxonomy" id="637954"/>
    <lineage>
        <taxon>Eukaryota</taxon>
        <taxon>Metazoa</taxon>
        <taxon>Chordata</taxon>
        <taxon>Craniata</taxon>
        <taxon>Vertebrata</taxon>
        <taxon>Euteleostomi</taxon>
        <taxon>Actinopterygii</taxon>
        <taxon>Neopterygii</taxon>
        <taxon>Teleostei</taxon>
        <taxon>Neoteleostei</taxon>
        <taxon>Acanthomorphata</taxon>
        <taxon>Gobiaria</taxon>
        <taxon>Gobiiformes</taxon>
        <taxon>Gobioidei</taxon>
        <taxon>Gobiidae</taxon>
        <taxon>Gobiinae</taxon>
        <taxon>Knipowitschia</taxon>
    </lineage>
</organism>
<keyword evidence="4 5" id="KW-0539">Nucleus</keyword>
<dbReference type="InterPro" id="IPR011687">
    <property type="entry name" value="Nop53/GLTSCR2"/>
</dbReference>
<dbReference type="AlphaFoldDB" id="A0AAV2J772"/>